<evidence type="ECO:0000256" key="7">
    <source>
        <dbReference type="ARBA" id="ARBA00023303"/>
    </source>
</evidence>
<evidence type="ECO:0000256" key="8">
    <source>
        <dbReference type="SAM" id="Phobius"/>
    </source>
</evidence>
<dbReference type="Gene3D" id="1.10.287.70">
    <property type="match status" value="1"/>
</dbReference>
<sequence>MTLTGGAVRTTDSRRPVREAVLTTAGLLWLAAYATTVLRPDLGAGPRGVCEAVGILVWVAFGVDFGWRWFRSGRRRAFIRANQVDLALLVLPALRPLRMLRLLTLLHVLNRSGGSSLRGRVGVYVATATILVGFCAALGVLDAERGAPGALITTFPDACWWVTTTITTVGYGDLYPVTGTGRLVAVALMLAGIALLGTVTASLASWFIERVGAEQEGSAAATRADDAALTREVRELRAELRRREN</sequence>
<dbReference type="Gene3D" id="1.20.120.350">
    <property type="entry name" value="Voltage-gated potassium channels. Chain C"/>
    <property type="match status" value="1"/>
</dbReference>
<evidence type="ECO:0000256" key="2">
    <source>
        <dbReference type="ARBA" id="ARBA00022448"/>
    </source>
</evidence>
<name>A0ABV5LNL6_9ACTN</name>
<keyword evidence="2" id="KW-0813">Transport</keyword>
<dbReference type="InterPro" id="IPR027359">
    <property type="entry name" value="Volt_channel_dom_sf"/>
</dbReference>
<evidence type="ECO:0000256" key="4">
    <source>
        <dbReference type="ARBA" id="ARBA00022989"/>
    </source>
</evidence>
<dbReference type="InterPro" id="IPR028325">
    <property type="entry name" value="VG_K_chnl"/>
</dbReference>
<evidence type="ECO:0000259" key="9">
    <source>
        <dbReference type="Pfam" id="PF07885"/>
    </source>
</evidence>
<dbReference type="RefSeq" id="WP_380140210.1">
    <property type="nucleotide sequence ID" value="NZ_JBHLUI010000012.1"/>
</dbReference>
<gene>
    <name evidence="10" type="ORF">ACFFVI_01415</name>
</gene>
<dbReference type="Gene3D" id="1.20.5.110">
    <property type="match status" value="1"/>
</dbReference>
<evidence type="ECO:0000313" key="10">
    <source>
        <dbReference type="EMBL" id="MFB9375616.1"/>
    </source>
</evidence>
<keyword evidence="11" id="KW-1185">Reference proteome</keyword>
<dbReference type="PANTHER" id="PTHR11537:SF254">
    <property type="entry name" value="POTASSIUM VOLTAGE-GATED CHANNEL PROTEIN SHAB"/>
    <property type="match status" value="1"/>
</dbReference>
<protein>
    <submittedName>
        <fullName evidence="10">Potassium channel family protein</fullName>
    </submittedName>
</protein>
<accession>A0ABV5LNL6</accession>
<dbReference type="PANTHER" id="PTHR11537">
    <property type="entry name" value="VOLTAGE-GATED POTASSIUM CHANNEL"/>
    <property type="match status" value="1"/>
</dbReference>
<feature type="domain" description="Potassium channel" evidence="9">
    <location>
        <begin position="152"/>
        <end position="208"/>
    </location>
</feature>
<evidence type="ECO:0000256" key="1">
    <source>
        <dbReference type="ARBA" id="ARBA00004141"/>
    </source>
</evidence>
<comment type="subcellular location">
    <subcellularLocation>
        <location evidence="1">Membrane</location>
        <topology evidence="1">Multi-pass membrane protein</topology>
    </subcellularLocation>
</comment>
<evidence type="ECO:0000256" key="6">
    <source>
        <dbReference type="ARBA" id="ARBA00023136"/>
    </source>
</evidence>
<evidence type="ECO:0000256" key="5">
    <source>
        <dbReference type="ARBA" id="ARBA00023065"/>
    </source>
</evidence>
<dbReference type="PRINTS" id="PR00169">
    <property type="entry name" value="KCHANNEL"/>
</dbReference>
<dbReference type="InterPro" id="IPR013099">
    <property type="entry name" value="K_chnl_dom"/>
</dbReference>
<keyword evidence="3 8" id="KW-0812">Transmembrane</keyword>
<feature type="transmembrane region" description="Helical" evidence="8">
    <location>
        <begin position="183"/>
        <end position="208"/>
    </location>
</feature>
<feature type="transmembrane region" description="Helical" evidence="8">
    <location>
        <begin position="20"/>
        <end position="40"/>
    </location>
</feature>
<dbReference type="SUPFAM" id="SSF81324">
    <property type="entry name" value="Voltage-gated potassium channels"/>
    <property type="match status" value="1"/>
</dbReference>
<keyword evidence="7 10" id="KW-0407">Ion channel</keyword>
<dbReference type="GO" id="GO:0034220">
    <property type="term" value="P:monoatomic ion transmembrane transport"/>
    <property type="evidence" value="ECO:0007669"/>
    <property type="project" value="UniProtKB-KW"/>
</dbReference>
<keyword evidence="4 8" id="KW-1133">Transmembrane helix</keyword>
<evidence type="ECO:0000256" key="3">
    <source>
        <dbReference type="ARBA" id="ARBA00022692"/>
    </source>
</evidence>
<dbReference type="EMBL" id="JBHMDM010000001">
    <property type="protein sequence ID" value="MFB9375616.1"/>
    <property type="molecule type" value="Genomic_DNA"/>
</dbReference>
<comment type="caution">
    <text evidence="10">The sequence shown here is derived from an EMBL/GenBank/DDBJ whole genome shotgun (WGS) entry which is preliminary data.</text>
</comment>
<feature type="transmembrane region" description="Helical" evidence="8">
    <location>
        <begin position="52"/>
        <end position="70"/>
    </location>
</feature>
<dbReference type="Pfam" id="PF07885">
    <property type="entry name" value="Ion_trans_2"/>
    <property type="match status" value="1"/>
</dbReference>
<reference evidence="10 11" key="1">
    <citation type="submission" date="2024-09" db="EMBL/GenBank/DDBJ databases">
        <authorList>
            <person name="Sun Q."/>
            <person name="Mori K."/>
        </authorList>
    </citation>
    <scope>NUCLEOTIDE SEQUENCE [LARGE SCALE GENOMIC DNA]</scope>
    <source>
        <strain evidence="10 11">TISTR 1856</strain>
    </source>
</reference>
<organism evidence="10 11">
    <name type="scientific">Kineococcus gynurae</name>
    <dbReference type="NCBI Taxonomy" id="452979"/>
    <lineage>
        <taxon>Bacteria</taxon>
        <taxon>Bacillati</taxon>
        <taxon>Actinomycetota</taxon>
        <taxon>Actinomycetes</taxon>
        <taxon>Kineosporiales</taxon>
        <taxon>Kineosporiaceae</taxon>
        <taxon>Kineococcus</taxon>
    </lineage>
</organism>
<keyword evidence="5" id="KW-0406">Ion transport</keyword>
<dbReference type="Proteomes" id="UP001589748">
    <property type="component" value="Unassembled WGS sequence"/>
</dbReference>
<evidence type="ECO:0000313" key="11">
    <source>
        <dbReference type="Proteomes" id="UP001589748"/>
    </source>
</evidence>
<feature type="transmembrane region" description="Helical" evidence="8">
    <location>
        <begin position="121"/>
        <end position="141"/>
    </location>
</feature>
<proteinExistence type="predicted"/>
<keyword evidence="6 8" id="KW-0472">Membrane</keyword>